<dbReference type="EMBL" id="CAACVG010010933">
    <property type="protein sequence ID" value="VEN56997.1"/>
    <property type="molecule type" value="Genomic_DNA"/>
</dbReference>
<name>A0A653DC97_CALMS</name>
<organism evidence="1 2">
    <name type="scientific">Callosobruchus maculatus</name>
    <name type="common">Southern cowpea weevil</name>
    <name type="synonym">Pulse bruchid</name>
    <dbReference type="NCBI Taxonomy" id="64391"/>
    <lineage>
        <taxon>Eukaryota</taxon>
        <taxon>Metazoa</taxon>
        <taxon>Ecdysozoa</taxon>
        <taxon>Arthropoda</taxon>
        <taxon>Hexapoda</taxon>
        <taxon>Insecta</taxon>
        <taxon>Pterygota</taxon>
        <taxon>Neoptera</taxon>
        <taxon>Endopterygota</taxon>
        <taxon>Coleoptera</taxon>
        <taxon>Polyphaga</taxon>
        <taxon>Cucujiformia</taxon>
        <taxon>Chrysomeloidea</taxon>
        <taxon>Chrysomelidae</taxon>
        <taxon>Bruchinae</taxon>
        <taxon>Bruchini</taxon>
        <taxon>Callosobruchus</taxon>
    </lineage>
</organism>
<dbReference type="AlphaFoldDB" id="A0A653DC97"/>
<accession>A0A653DC97</accession>
<protein>
    <recommendedName>
        <fullName evidence="3">Endonuclease/exonuclease/phosphatase domain-containing protein</fullName>
    </recommendedName>
</protein>
<proteinExistence type="predicted"/>
<evidence type="ECO:0008006" key="3">
    <source>
        <dbReference type="Google" id="ProtNLM"/>
    </source>
</evidence>
<evidence type="ECO:0000313" key="2">
    <source>
        <dbReference type="Proteomes" id="UP000410492"/>
    </source>
</evidence>
<dbReference type="OrthoDB" id="6780760at2759"/>
<dbReference type="InterPro" id="IPR036691">
    <property type="entry name" value="Endo/exonu/phosph_ase_sf"/>
</dbReference>
<dbReference type="SUPFAM" id="SSF56219">
    <property type="entry name" value="DNase I-like"/>
    <property type="match status" value="1"/>
</dbReference>
<keyword evidence="2" id="KW-1185">Reference proteome</keyword>
<dbReference type="Proteomes" id="UP000410492">
    <property type="component" value="Unassembled WGS sequence"/>
</dbReference>
<evidence type="ECO:0000313" key="1">
    <source>
        <dbReference type="EMBL" id="VEN56997.1"/>
    </source>
</evidence>
<feature type="non-terminal residue" evidence="1">
    <location>
        <position position="216"/>
    </location>
</feature>
<gene>
    <name evidence="1" type="ORF">CALMAC_LOCUS15740</name>
</gene>
<sequence length="216" mass="24626">MTNTSRGGGVLLAIRKTYKVKQIAFNFTRTLSAIDIVGVKVQVLRSVIFIILLYIPPNLSAALYESLFEQMFLLDYFDADNVIVLGDFNIPNALQVSSASDILLPVDSHHPPLEVSFTIQAELGKFDLNEIRKYNFRQADMRILYNDIADLDFAPIYSLSNINEACDQFYEILYSAIDRSVPRTLPRNNCYPPWFNASIISKIKQKSDYGKNLREQ</sequence>
<dbReference type="Gene3D" id="3.60.10.10">
    <property type="entry name" value="Endonuclease/exonuclease/phosphatase"/>
    <property type="match status" value="1"/>
</dbReference>
<reference evidence="1 2" key="1">
    <citation type="submission" date="2019-01" db="EMBL/GenBank/DDBJ databases">
        <authorList>
            <person name="Sayadi A."/>
        </authorList>
    </citation>
    <scope>NUCLEOTIDE SEQUENCE [LARGE SCALE GENOMIC DNA]</scope>
</reference>